<dbReference type="SUPFAM" id="SSF55031">
    <property type="entry name" value="Bacterial exopeptidase dimerisation domain"/>
    <property type="match status" value="1"/>
</dbReference>
<dbReference type="PANTHER" id="PTHR11014:SF63">
    <property type="entry name" value="METALLOPEPTIDASE, PUTATIVE (AFU_ORTHOLOGUE AFUA_6G09600)-RELATED"/>
    <property type="match status" value="1"/>
</dbReference>
<name>A0A2T0UQD4_9MICO</name>
<sequence>MTDTLSTISAGVEAALPELLAFRRDLHQHPELARDEHRTTNAVATRLEQAGIRVRRLPGTGLVADIGPEQPTYRVALRADMDALPVQERTGLEFSSVVDGVTHACGHDVHTTALLGAVLALASVEEDLRERGTAVRAIFQAAEEVIPGGALEAIAEGVMDGVDAIFALHCDPSLDVGQVGLREGPITAACDHLTVQLSGRGGHTSRPQLTEDLTYALAKVVTDVPAALSRRLDPRAGAALVWGVVRSGTASNVIPSSGECRGTLRMLDAAAWLTVGPLLEEIVQGTVAPYGVQATLDRVKGVPPVVNQPDAIDAFRLACLAVGLQVAPTGQSLGGEDYSWYLSHAPGAMARLGTRTPGGRTFDLHQGDVVIDEDAIGIGARLLASVVVAHTVKAGGDTLAIEGVEVVERA</sequence>
<evidence type="ECO:0000313" key="3">
    <source>
        <dbReference type="Proteomes" id="UP000237822"/>
    </source>
</evidence>
<evidence type="ECO:0000313" key="2">
    <source>
        <dbReference type="EMBL" id="PRY60130.1"/>
    </source>
</evidence>
<dbReference type="Proteomes" id="UP000237822">
    <property type="component" value="Unassembled WGS sequence"/>
</dbReference>
<dbReference type="GO" id="GO:0016787">
    <property type="term" value="F:hydrolase activity"/>
    <property type="evidence" value="ECO:0007669"/>
    <property type="project" value="UniProtKB-KW"/>
</dbReference>
<dbReference type="PANTHER" id="PTHR11014">
    <property type="entry name" value="PEPTIDASE M20 FAMILY MEMBER"/>
    <property type="match status" value="1"/>
</dbReference>
<dbReference type="RefSeq" id="WP_106297166.1">
    <property type="nucleotide sequence ID" value="NZ_PVTI01000008.1"/>
</dbReference>
<keyword evidence="3" id="KW-1185">Reference proteome</keyword>
<keyword evidence="2" id="KW-0378">Hydrolase</keyword>
<feature type="binding site" evidence="1">
    <location>
        <position position="107"/>
    </location>
    <ligand>
        <name>Mn(2+)</name>
        <dbReference type="ChEBI" id="CHEBI:29035"/>
        <label>2</label>
    </ligand>
</feature>
<dbReference type="Pfam" id="PF01546">
    <property type="entry name" value="Peptidase_M20"/>
    <property type="match status" value="1"/>
</dbReference>
<gene>
    <name evidence="2" type="ORF">BCF74_10876</name>
</gene>
<dbReference type="AlphaFoldDB" id="A0A2T0UQD4"/>
<protein>
    <submittedName>
        <fullName evidence="2">Amidohydrolase</fullName>
    </submittedName>
</protein>
<dbReference type="Gene3D" id="3.30.70.360">
    <property type="match status" value="1"/>
</dbReference>
<dbReference type="GO" id="GO:0046872">
    <property type="term" value="F:metal ion binding"/>
    <property type="evidence" value="ECO:0007669"/>
    <property type="project" value="UniProtKB-KW"/>
</dbReference>
<dbReference type="PIRSF" id="PIRSF005962">
    <property type="entry name" value="Pept_M20D_amidohydro"/>
    <property type="match status" value="1"/>
</dbReference>
<dbReference type="InterPro" id="IPR002933">
    <property type="entry name" value="Peptidase_M20"/>
</dbReference>
<keyword evidence="1" id="KW-0479">Metal-binding</keyword>
<proteinExistence type="predicted"/>
<reference evidence="2 3" key="1">
    <citation type="submission" date="2018-03" db="EMBL/GenBank/DDBJ databases">
        <title>Genomic Encyclopedia of Archaeal and Bacterial Type Strains, Phase II (KMG-II): from individual species to whole genera.</title>
        <authorList>
            <person name="Goeker M."/>
        </authorList>
    </citation>
    <scope>NUCLEOTIDE SEQUENCE [LARGE SCALE GENOMIC DNA]</scope>
    <source>
        <strain evidence="2 3">ATCC BAA-1496</strain>
    </source>
</reference>
<feature type="binding site" evidence="1">
    <location>
        <position position="365"/>
    </location>
    <ligand>
        <name>Mn(2+)</name>
        <dbReference type="ChEBI" id="CHEBI:29035"/>
        <label>2</label>
    </ligand>
</feature>
<comment type="cofactor">
    <cofactor evidence="1">
        <name>Mn(2+)</name>
        <dbReference type="ChEBI" id="CHEBI:29035"/>
    </cofactor>
    <text evidence="1">The Mn(2+) ion enhances activity.</text>
</comment>
<organism evidence="2 3">
    <name type="scientific">Knoellia remsis</name>
    <dbReference type="NCBI Taxonomy" id="407159"/>
    <lineage>
        <taxon>Bacteria</taxon>
        <taxon>Bacillati</taxon>
        <taxon>Actinomycetota</taxon>
        <taxon>Actinomycetes</taxon>
        <taxon>Micrococcales</taxon>
        <taxon>Intrasporangiaceae</taxon>
        <taxon>Knoellia</taxon>
    </lineage>
</organism>
<dbReference type="Gene3D" id="3.40.630.10">
    <property type="entry name" value="Zn peptidases"/>
    <property type="match status" value="1"/>
</dbReference>
<evidence type="ECO:0000256" key="1">
    <source>
        <dbReference type="PIRSR" id="PIRSR005962-1"/>
    </source>
</evidence>
<dbReference type="InterPro" id="IPR036264">
    <property type="entry name" value="Bact_exopeptidase_dim_dom"/>
</dbReference>
<dbReference type="OrthoDB" id="9777385at2"/>
<comment type="caution">
    <text evidence="2">The sequence shown here is derived from an EMBL/GenBank/DDBJ whole genome shotgun (WGS) entry which is preliminary data.</text>
</comment>
<feature type="binding site" evidence="1">
    <location>
        <position position="144"/>
    </location>
    <ligand>
        <name>Mn(2+)</name>
        <dbReference type="ChEBI" id="CHEBI:29035"/>
        <label>2</label>
    </ligand>
</feature>
<dbReference type="NCBIfam" id="TIGR01891">
    <property type="entry name" value="amidohydrolases"/>
    <property type="match status" value="1"/>
</dbReference>
<accession>A0A2T0UQD4</accession>
<dbReference type="SUPFAM" id="SSF53187">
    <property type="entry name" value="Zn-dependent exopeptidases"/>
    <property type="match status" value="1"/>
</dbReference>
<feature type="binding site" evidence="1">
    <location>
        <position position="105"/>
    </location>
    <ligand>
        <name>Mn(2+)</name>
        <dbReference type="ChEBI" id="CHEBI:29035"/>
        <label>2</label>
    </ligand>
</feature>
<dbReference type="InterPro" id="IPR017439">
    <property type="entry name" value="Amidohydrolase"/>
</dbReference>
<keyword evidence="1" id="KW-0464">Manganese</keyword>
<feature type="binding site" evidence="1">
    <location>
        <position position="169"/>
    </location>
    <ligand>
        <name>Mn(2+)</name>
        <dbReference type="ChEBI" id="CHEBI:29035"/>
        <label>2</label>
    </ligand>
</feature>
<dbReference type="EMBL" id="PVTI01000008">
    <property type="protein sequence ID" value="PRY60130.1"/>
    <property type="molecule type" value="Genomic_DNA"/>
</dbReference>